<dbReference type="RefSeq" id="WP_187578685.1">
    <property type="nucleotide sequence ID" value="NZ_CP060713.1"/>
</dbReference>
<evidence type="ECO:0000313" key="1">
    <source>
        <dbReference type="EMBL" id="QNN52843.1"/>
    </source>
</evidence>
<protein>
    <submittedName>
        <fullName evidence="1">Pentapeptide repeat-containing protein</fullName>
    </submittedName>
</protein>
<gene>
    <name evidence="1" type="ORF">H9L09_20855</name>
</gene>
<evidence type="ECO:0000313" key="2">
    <source>
        <dbReference type="Proteomes" id="UP000515947"/>
    </source>
</evidence>
<dbReference type="KEGG" id="nmes:H9L09_20855"/>
<dbReference type="Gene3D" id="2.160.20.80">
    <property type="entry name" value="E3 ubiquitin-protein ligase SopA"/>
    <property type="match status" value="1"/>
</dbReference>
<proteinExistence type="predicted"/>
<dbReference type="Proteomes" id="UP000515947">
    <property type="component" value="Chromosome"/>
</dbReference>
<reference evidence="1 2" key="1">
    <citation type="submission" date="2020-08" db="EMBL/GenBank/DDBJ databases">
        <title>Genome sequence of Nocardioides mesophilus KACC 16243T.</title>
        <authorList>
            <person name="Hyun D.-W."/>
            <person name="Bae J.-W."/>
        </authorList>
    </citation>
    <scope>NUCLEOTIDE SEQUENCE [LARGE SCALE GENOMIC DNA]</scope>
    <source>
        <strain evidence="1 2">KACC 16243</strain>
    </source>
</reference>
<dbReference type="InterPro" id="IPR051082">
    <property type="entry name" value="Pentapeptide-BTB/POZ_domain"/>
</dbReference>
<dbReference type="SUPFAM" id="SSF141571">
    <property type="entry name" value="Pentapeptide repeat-like"/>
    <property type="match status" value="1"/>
</dbReference>
<dbReference type="Pfam" id="PF00805">
    <property type="entry name" value="Pentapeptide"/>
    <property type="match status" value="1"/>
</dbReference>
<name>A0A7G9RB68_9ACTN</name>
<dbReference type="PANTHER" id="PTHR14136:SF17">
    <property type="entry name" value="BTB_POZ DOMAIN-CONTAINING PROTEIN KCTD9"/>
    <property type="match status" value="1"/>
</dbReference>
<organism evidence="1 2">
    <name type="scientific">Nocardioides mesophilus</name>
    <dbReference type="NCBI Taxonomy" id="433659"/>
    <lineage>
        <taxon>Bacteria</taxon>
        <taxon>Bacillati</taxon>
        <taxon>Actinomycetota</taxon>
        <taxon>Actinomycetes</taxon>
        <taxon>Propionibacteriales</taxon>
        <taxon>Nocardioidaceae</taxon>
        <taxon>Nocardioides</taxon>
    </lineage>
</organism>
<dbReference type="InterPro" id="IPR001646">
    <property type="entry name" value="5peptide_repeat"/>
</dbReference>
<dbReference type="AlphaFoldDB" id="A0A7G9RB68"/>
<accession>A0A7G9RB68</accession>
<sequence length="284" mass="29319">MAGETTVAREHLRADCSSCVGLCCVALPFTRSADFGFDKAAGEPCRHLGADFGCGIHERLREAGMPGCVAFDCFGAGQRISRGAGSGTGPVPAGAGGRAAPTGALARAPWMSAALPVVRQLHELLWYLTESLSLAGVPSLRARLQEALEDVERLAAAAVGRPADVDVGPVRVHVGALLTAVSQEARGREDAVPASHARADFAGATLAGADLRCADLRGACLIAADLRDADLRRADLLGADLRDADLTGANLTGALFLTRSQVGAARGDARTRLPAGLERPAHWS</sequence>
<keyword evidence="2" id="KW-1185">Reference proteome</keyword>
<dbReference type="PANTHER" id="PTHR14136">
    <property type="entry name" value="BTB_POZ DOMAIN-CONTAINING PROTEIN KCTD9"/>
    <property type="match status" value="1"/>
</dbReference>
<dbReference type="EMBL" id="CP060713">
    <property type="protein sequence ID" value="QNN52843.1"/>
    <property type="molecule type" value="Genomic_DNA"/>
</dbReference>